<evidence type="ECO:0000313" key="1">
    <source>
        <dbReference type="EMBL" id="MTJ43970.1"/>
    </source>
</evidence>
<comment type="caution">
    <text evidence="1">The sequence shown here is derived from an EMBL/GenBank/DDBJ whole genome shotgun (WGS) entry which is preliminary data.</text>
</comment>
<organism evidence="1 2">
    <name type="scientific">Dolichospermum flos-aquae UHCC 0037</name>
    <dbReference type="NCBI Taxonomy" id="2590026"/>
    <lineage>
        <taxon>Bacteria</taxon>
        <taxon>Bacillati</taxon>
        <taxon>Cyanobacteriota</taxon>
        <taxon>Cyanophyceae</taxon>
        <taxon>Nostocales</taxon>
        <taxon>Aphanizomenonaceae</taxon>
        <taxon>Dolichospermum</taxon>
    </lineage>
</organism>
<dbReference type="Proteomes" id="UP001517388">
    <property type="component" value="Unassembled WGS sequence"/>
</dbReference>
<protein>
    <submittedName>
        <fullName evidence="1">Uncharacterized protein</fullName>
    </submittedName>
</protein>
<accession>A0ACC7S634</accession>
<name>A0ACC7S634_DOLFA</name>
<proteinExistence type="predicted"/>
<gene>
    <name evidence="1" type="ORF">FJR39_12525</name>
</gene>
<dbReference type="EMBL" id="VILF01000003">
    <property type="protein sequence ID" value="MTJ43970.1"/>
    <property type="molecule type" value="Genomic_DNA"/>
</dbReference>
<sequence length="76" mass="8089">MVSCQLLVGAKHLEDKLSVIAKNSSPNASPVQLSVVSCHWEEIFSLSPAFSGVPYLIANAGSLTDCCNSWVYSSSN</sequence>
<evidence type="ECO:0000313" key="2">
    <source>
        <dbReference type="Proteomes" id="UP001517388"/>
    </source>
</evidence>
<reference evidence="2" key="1">
    <citation type="journal article" date="2020" name="Toxins">
        <title>Phylogenomic Analysis of Secondary Metabolism in the Toxic Cyanobacterial Genera Anabaena, Dolichospermum and Aphanizomenon.</title>
        <authorList>
            <person name="Oesterholm J."/>
            <person name="Popin R.V."/>
            <person name="Fewer D.P."/>
            <person name="Sivonen K."/>
        </authorList>
    </citation>
    <scope>NUCLEOTIDE SEQUENCE [LARGE SCALE GENOMIC DNA]</scope>
    <source>
        <strain evidence="2">UHCC 0037</strain>
    </source>
</reference>
<keyword evidence="2" id="KW-1185">Reference proteome</keyword>